<name>A0A292YBM2_9BACT</name>
<organism evidence="1 2">
    <name type="scientific">Lebetimonas natsushimae</name>
    <dbReference type="NCBI Taxonomy" id="1936991"/>
    <lineage>
        <taxon>Bacteria</taxon>
        <taxon>Pseudomonadati</taxon>
        <taxon>Campylobacterota</taxon>
        <taxon>Epsilonproteobacteria</taxon>
        <taxon>Nautiliales</taxon>
        <taxon>Nautiliaceae</taxon>
        <taxon>Lebetimonas</taxon>
    </lineage>
</organism>
<accession>A0A292YBM2</accession>
<evidence type="ECO:0000313" key="2">
    <source>
        <dbReference type="Proteomes" id="UP000217944"/>
    </source>
</evidence>
<protein>
    <submittedName>
        <fullName evidence="1">Uncharacterized protein</fullName>
    </submittedName>
</protein>
<comment type="caution">
    <text evidence="1">The sequence shown here is derived from an EMBL/GenBank/DDBJ whole genome shotgun (WGS) entry which is preliminary data.</text>
</comment>
<proteinExistence type="predicted"/>
<dbReference type="EMBL" id="BDME01000001">
    <property type="protein sequence ID" value="GAX86929.1"/>
    <property type="molecule type" value="Genomic_DNA"/>
</dbReference>
<dbReference type="AlphaFoldDB" id="A0A292YBM2"/>
<gene>
    <name evidence="1" type="ORF">LNAT_P0224</name>
</gene>
<evidence type="ECO:0000313" key="1">
    <source>
        <dbReference type="EMBL" id="GAX86929.1"/>
    </source>
</evidence>
<sequence>MDNRKLKVIETVIKSLSGNDEVRVGTTNQEFFGELLEGDFNYKRYFHYIIIDKKIDIKPFFRALRNGGYILSLVKYDENYLHDIGFSAISEIEDIQIIKKVHSWNDF</sequence>
<keyword evidence="2" id="KW-1185">Reference proteome</keyword>
<reference evidence="1 2" key="1">
    <citation type="journal article" date="2017" name="Syst. Appl. Microbiol.">
        <title>Lebetimonas natsushimae sp. nov., a novel strictly anaerobic, moderately thermophilic chemoautotroph isolated from a deep-sea hydrothermal vent polychaete nest in the Mid-Okinawa Trough.</title>
        <authorList>
            <person name="Nagata R."/>
            <person name="Takaki Y."/>
            <person name="Tame A."/>
            <person name="Nunoura T."/>
            <person name="Muto H."/>
            <person name="Mino S."/>
            <person name="Sawayama S."/>
            <person name="Takai K."/>
            <person name="Nakagawa S."/>
        </authorList>
    </citation>
    <scope>NUCLEOTIDE SEQUENCE [LARGE SCALE GENOMIC DNA]</scope>
    <source>
        <strain evidence="1 2">HS1857</strain>
    </source>
</reference>
<dbReference type="RefSeq" id="WP_096258091.1">
    <property type="nucleotide sequence ID" value="NZ_BDME01000001.1"/>
</dbReference>
<dbReference type="Proteomes" id="UP000217944">
    <property type="component" value="Unassembled WGS sequence"/>
</dbReference>
<dbReference type="OrthoDB" id="5372931at2"/>